<dbReference type="SUPFAM" id="SSF56784">
    <property type="entry name" value="HAD-like"/>
    <property type="match status" value="1"/>
</dbReference>
<dbReference type="Pfam" id="PF00702">
    <property type="entry name" value="Hydrolase"/>
    <property type="match status" value="1"/>
</dbReference>
<dbReference type="SFLD" id="SFLDG01129">
    <property type="entry name" value="C1.5:_HAD__Beta-PGM__Phosphata"/>
    <property type="match status" value="1"/>
</dbReference>
<proteinExistence type="predicted"/>
<gene>
    <name evidence="1" type="ORF">CLV30_11536</name>
</gene>
<evidence type="ECO:0000313" key="2">
    <source>
        <dbReference type="Proteomes" id="UP000243528"/>
    </source>
</evidence>
<dbReference type="RefSeq" id="WP_106538765.1">
    <property type="nucleotide sequence ID" value="NZ_ML142900.1"/>
</dbReference>
<dbReference type="PANTHER" id="PTHR43481">
    <property type="entry name" value="FRUCTOSE-1-PHOSPHATE PHOSPHATASE"/>
    <property type="match status" value="1"/>
</dbReference>
<dbReference type="AlphaFoldDB" id="A0A2P8DV75"/>
<organism evidence="1 2">
    <name type="scientific">Haloactinopolyspora alba</name>
    <dbReference type="NCBI Taxonomy" id="648780"/>
    <lineage>
        <taxon>Bacteria</taxon>
        <taxon>Bacillati</taxon>
        <taxon>Actinomycetota</taxon>
        <taxon>Actinomycetes</taxon>
        <taxon>Jiangellales</taxon>
        <taxon>Jiangellaceae</taxon>
        <taxon>Haloactinopolyspora</taxon>
    </lineage>
</organism>
<dbReference type="Proteomes" id="UP000243528">
    <property type="component" value="Unassembled WGS sequence"/>
</dbReference>
<dbReference type="Gene3D" id="1.10.150.240">
    <property type="entry name" value="Putative phosphatase, domain 2"/>
    <property type="match status" value="1"/>
</dbReference>
<dbReference type="EMBL" id="PYGE01000015">
    <property type="protein sequence ID" value="PSL01101.1"/>
    <property type="molecule type" value="Genomic_DNA"/>
</dbReference>
<dbReference type="PANTHER" id="PTHR43481:SF4">
    <property type="entry name" value="GLYCEROL-1-PHOSPHATE PHOSPHOHYDROLASE 1-RELATED"/>
    <property type="match status" value="1"/>
</dbReference>
<name>A0A2P8DV75_9ACTN</name>
<protein>
    <submittedName>
        <fullName evidence="1">Sugar-phosphatase</fullName>
    </submittedName>
</protein>
<dbReference type="InterPro" id="IPR023214">
    <property type="entry name" value="HAD_sf"/>
</dbReference>
<dbReference type="InterPro" id="IPR051806">
    <property type="entry name" value="HAD-like_SPP"/>
</dbReference>
<reference evidence="1 2" key="1">
    <citation type="submission" date="2018-03" db="EMBL/GenBank/DDBJ databases">
        <title>Genomic Encyclopedia of Archaeal and Bacterial Type Strains, Phase II (KMG-II): from individual species to whole genera.</title>
        <authorList>
            <person name="Goeker M."/>
        </authorList>
    </citation>
    <scope>NUCLEOTIDE SEQUENCE [LARGE SCALE GENOMIC DNA]</scope>
    <source>
        <strain evidence="1 2">DSM 45211</strain>
    </source>
</reference>
<dbReference type="Gene3D" id="3.40.50.1000">
    <property type="entry name" value="HAD superfamily/HAD-like"/>
    <property type="match status" value="1"/>
</dbReference>
<comment type="caution">
    <text evidence="1">The sequence shown here is derived from an EMBL/GenBank/DDBJ whole genome shotgun (WGS) entry which is preliminary data.</text>
</comment>
<dbReference type="GO" id="GO:0050308">
    <property type="term" value="F:sugar-phosphatase activity"/>
    <property type="evidence" value="ECO:0007669"/>
    <property type="project" value="TreeGrafter"/>
</dbReference>
<dbReference type="NCBIfam" id="TIGR01549">
    <property type="entry name" value="HAD-SF-IA-v1"/>
    <property type="match status" value="1"/>
</dbReference>
<evidence type="ECO:0000313" key="1">
    <source>
        <dbReference type="EMBL" id="PSL01101.1"/>
    </source>
</evidence>
<accession>A0A2P8DV75</accession>
<sequence>MTAEALLLDLDGTLVDSSESITRSWLRWTEEFRVDPALLAEAHGRTSAAIVADLVPADRVAEALARIDELEVDDAGTVRAMGGVPDWLAALPSAAWAIVTSGHARLARARIAASGVPSPGVLVTADDIAHGKPHPEPFLLGAARLGVEPERCVVLEDAPSGIAAARAAGMGVVAVTSNYPAAKLDADLHVSSPSQLRVDGAGPLRLSLPAT</sequence>
<dbReference type="InterPro" id="IPR006439">
    <property type="entry name" value="HAD-SF_hydro_IA"/>
</dbReference>
<dbReference type="OrthoDB" id="9800058at2"/>
<dbReference type="NCBIfam" id="TIGR01509">
    <property type="entry name" value="HAD-SF-IA-v3"/>
    <property type="match status" value="1"/>
</dbReference>
<dbReference type="InterPro" id="IPR023198">
    <property type="entry name" value="PGP-like_dom2"/>
</dbReference>
<keyword evidence="2" id="KW-1185">Reference proteome</keyword>
<dbReference type="SFLD" id="SFLDS00003">
    <property type="entry name" value="Haloacid_Dehalogenase"/>
    <property type="match status" value="1"/>
</dbReference>
<dbReference type="InterPro" id="IPR036412">
    <property type="entry name" value="HAD-like_sf"/>
</dbReference>